<gene>
    <name evidence="1" type="ORF">DA092_01800</name>
</gene>
<name>A0ACD3T3N0_PHODM</name>
<protein>
    <submittedName>
        <fullName evidence="1">Uncharacterized protein</fullName>
    </submittedName>
</protein>
<evidence type="ECO:0000313" key="2">
    <source>
        <dbReference type="Proteomes" id="UP000718715"/>
    </source>
</evidence>
<reference evidence="1" key="1">
    <citation type="submission" date="2018-03" db="EMBL/GenBank/DDBJ databases">
        <title>Genomic characterization of a polymicrobial infection associated with a disease outbreak in Pacific white shrimp (Litopenaeus vannamei).</title>
        <authorList>
            <person name="Turner J.W."/>
            <person name="Bachand P.T."/>
            <person name="Tallman J."/>
            <person name="Elledge N.C."/>
            <person name="Pinnell L.J."/>
            <person name="Laughlin R.C."/>
            <person name="Zimba P.V."/>
        </authorList>
    </citation>
    <scope>NUCLEOTIDE SEQUENCE</scope>
    <source>
        <strain evidence="1">Hep-2b-22</strain>
    </source>
</reference>
<dbReference type="Proteomes" id="UP000718715">
    <property type="component" value="Unassembled WGS sequence"/>
</dbReference>
<evidence type="ECO:0000313" key="1">
    <source>
        <dbReference type="EMBL" id="TMX78552.1"/>
    </source>
</evidence>
<accession>A0ACD3T3N0</accession>
<keyword evidence="2" id="KW-1185">Reference proteome</keyword>
<comment type="caution">
    <text evidence="1">The sequence shown here is derived from an EMBL/GenBank/DDBJ whole genome shotgun (WGS) entry which is preliminary data.</text>
</comment>
<organism evidence="1 2">
    <name type="scientific">Photobacterium damselae</name>
    <dbReference type="NCBI Taxonomy" id="38293"/>
    <lineage>
        <taxon>Bacteria</taxon>
        <taxon>Pseudomonadati</taxon>
        <taxon>Pseudomonadota</taxon>
        <taxon>Gammaproteobacteria</taxon>
        <taxon>Vibrionales</taxon>
        <taxon>Vibrionaceae</taxon>
        <taxon>Photobacterium</taxon>
    </lineage>
</organism>
<proteinExistence type="predicted"/>
<sequence length="62" mass="7157">MILSMRKNPSAFNALGFFYWGFSSFNVMNNGKFDSSKGVYLELEPQLSAEITREVIIKYKKI</sequence>
<dbReference type="EMBL" id="PZOJ01000002">
    <property type="protein sequence ID" value="TMX78552.1"/>
    <property type="molecule type" value="Genomic_DNA"/>
</dbReference>